<accession>A0A6C1B1R2</accession>
<dbReference type="KEGG" id="azq:G3580_07830"/>
<gene>
    <name evidence="1" type="ORF">G3580_07830</name>
</gene>
<name>A0A6C1B1R2_9RHOO</name>
<dbReference type="AlphaFoldDB" id="A0A6C1B1R2"/>
<organism evidence="1 2">
    <name type="scientific">Nitrogeniibacter mangrovi</name>
    <dbReference type="NCBI Taxonomy" id="2016596"/>
    <lineage>
        <taxon>Bacteria</taxon>
        <taxon>Pseudomonadati</taxon>
        <taxon>Pseudomonadota</taxon>
        <taxon>Betaproteobacteria</taxon>
        <taxon>Rhodocyclales</taxon>
        <taxon>Zoogloeaceae</taxon>
        <taxon>Nitrogeniibacter</taxon>
    </lineage>
</organism>
<evidence type="ECO:0000313" key="2">
    <source>
        <dbReference type="Proteomes" id="UP000501991"/>
    </source>
</evidence>
<dbReference type="RefSeq" id="WP_173764724.1">
    <property type="nucleotide sequence ID" value="NZ_CP048836.1"/>
</dbReference>
<dbReference type="EMBL" id="CP048836">
    <property type="protein sequence ID" value="QID17561.1"/>
    <property type="molecule type" value="Genomic_DNA"/>
</dbReference>
<keyword evidence="2" id="KW-1185">Reference proteome</keyword>
<sequence length="207" mass="21004">MQIQASARQSLARLAATPPASGAGVAANASTVAADPAAIVRLSEAGRAKPAGEAATATFDTRQGERTLDIDTLLSPPSAPVNLQDVPLLLPTQRNVEALGRHASARVAALLAEHGIDAPTQIRFDAAGQLQLPAGYADAEAFTQALDADPVLARELRTVNALASHVAGIARAAAGQPTETQIALQFGAAGQLIVTADGAPLLRAEST</sequence>
<evidence type="ECO:0000313" key="1">
    <source>
        <dbReference type="EMBL" id="QID17561.1"/>
    </source>
</evidence>
<dbReference type="Proteomes" id="UP000501991">
    <property type="component" value="Chromosome"/>
</dbReference>
<proteinExistence type="predicted"/>
<reference evidence="1 2" key="1">
    <citation type="submission" date="2020-02" db="EMBL/GenBank/DDBJ databases">
        <title>Nitrogenibacter mangrovi gen. nov., sp. nov. isolated from mangrove sediment, a denitrifying betaproteobacterium.</title>
        <authorList>
            <person name="Liao H."/>
            <person name="Tian Y."/>
        </authorList>
    </citation>
    <scope>NUCLEOTIDE SEQUENCE [LARGE SCALE GENOMIC DNA]</scope>
    <source>
        <strain evidence="1 2">M9-3-2</strain>
    </source>
</reference>
<protein>
    <submittedName>
        <fullName evidence="1">Uncharacterized protein</fullName>
    </submittedName>
</protein>